<protein>
    <recommendedName>
        <fullName evidence="1">PARP catalytic domain-containing protein</fullName>
    </recommendedName>
</protein>
<sequence>MSSSNTCALPRCSASVWVDRNGVPSQYCSRSHMKAATQQPVQSSQSQLCKNCGTRPVYVENSRVHDFCGRTCAKAYLQGGNNGRNQNGVDMCLYCEQKPKAWVNGKLKDFCSKDCVDKVSDIAPLLLEVPSSHEQFRSVVDQFNMQWKHPNKKRPEVVKMYKAFPLDSHMNKFKAYKADVGNSRRRWHGTTRYCRIGDDAQNLTFCRNAQCAMCNILQGSFDLSKAARGAGSYQRFGVGIYVSATSSKSNDYIKELGGSSYRAMILSEVIMGKAIKLPREDRTLTQPPPGYNSVVGEPGVTVNLNYDEGVVYKNDAIKPSHLLILKP</sequence>
<dbReference type="GO" id="GO:0003950">
    <property type="term" value="F:NAD+ poly-ADP-ribosyltransferase activity"/>
    <property type="evidence" value="ECO:0007669"/>
    <property type="project" value="InterPro"/>
</dbReference>
<dbReference type="RefSeq" id="XP_007398922.1">
    <property type="nucleotide sequence ID" value="XM_007398860.1"/>
</dbReference>
<evidence type="ECO:0000313" key="2">
    <source>
        <dbReference type="EMBL" id="EKM52580.1"/>
    </source>
</evidence>
<dbReference type="HOGENOM" id="CLU_039434_0_1_1"/>
<dbReference type="Gene3D" id="3.90.228.10">
    <property type="match status" value="1"/>
</dbReference>
<dbReference type="GeneID" id="18917889"/>
<proteinExistence type="predicted"/>
<dbReference type="InParanoid" id="K5W0E7"/>
<name>K5W0E7_PHACS</name>
<evidence type="ECO:0000259" key="1">
    <source>
        <dbReference type="Pfam" id="PF00644"/>
    </source>
</evidence>
<dbReference type="AlphaFoldDB" id="K5W0E7"/>
<dbReference type="SUPFAM" id="SSF56399">
    <property type="entry name" value="ADP-ribosylation"/>
    <property type="match status" value="1"/>
</dbReference>
<dbReference type="Proteomes" id="UP000008370">
    <property type="component" value="Unassembled WGS sequence"/>
</dbReference>
<gene>
    <name evidence="2" type="ORF">PHACADRAFT_261096</name>
</gene>
<dbReference type="Pfam" id="PF00644">
    <property type="entry name" value="PARP"/>
    <property type="match status" value="1"/>
</dbReference>
<reference evidence="2 3" key="1">
    <citation type="journal article" date="2012" name="BMC Genomics">
        <title>Comparative genomics of the white-rot fungi, Phanerochaete carnosa and P. chrysosporium, to elucidate the genetic basis of the distinct wood types they colonize.</title>
        <authorList>
            <person name="Suzuki H."/>
            <person name="MacDonald J."/>
            <person name="Syed K."/>
            <person name="Salamov A."/>
            <person name="Hori C."/>
            <person name="Aerts A."/>
            <person name="Henrissat B."/>
            <person name="Wiebenga A."/>
            <person name="vanKuyk P.A."/>
            <person name="Barry K."/>
            <person name="Lindquist E."/>
            <person name="LaButti K."/>
            <person name="Lapidus A."/>
            <person name="Lucas S."/>
            <person name="Coutinho P."/>
            <person name="Gong Y."/>
            <person name="Samejima M."/>
            <person name="Mahadevan R."/>
            <person name="Abou-Zaid M."/>
            <person name="de Vries R.P."/>
            <person name="Igarashi K."/>
            <person name="Yadav J.S."/>
            <person name="Grigoriev I.V."/>
            <person name="Master E.R."/>
        </authorList>
    </citation>
    <scope>NUCLEOTIDE SEQUENCE [LARGE SCALE GENOMIC DNA]</scope>
    <source>
        <strain evidence="2 3">HHB-10118-sp</strain>
    </source>
</reference>
<dbReference type="KEGG" id="pco:PHACADRAFT_261096"/>
<dbReference type="OrthoDB" id="9514740at2759"/>
<organism evidence="2 3">
    <name type="scientific">Phanerochaete carnosa (strain HHB-10118-sp)</name>
    <name type="common">White-rot fungus</name>
    <name type="synonym">Peniophora carnosa</name>
    <dbReference type="NCBI Taxonomy" id="650164"/>
    <lineage>
        <taxon>Eukaryota</taxon>
        <taxon>Fungi</taxon>
        <taxon>Dikarya</taxon>
        <taxon>Basidiomycota</taxon>
        <taxon>Agaricomycotina</taxon>
        <taxon>Agaricomycetes</taxon>
        <taxon>Polyporales</taxon>
        <taxon>Phanerochaetaceae</taxon>
        <taxon>Phanerochaete</taxon>
    </lineage>
</organism>
<dbReference type="InterPro" id="IPR012317">
    <property type="entry name" value="Poly(ADP-ribose)pol_cat_dom"/>
</dbReference>
<dbReference type="EMBL" id="JH930475">
    <property type="protein sequence ID" value="EKM52580.1"/>
    <property type="molecule type" value="Genomic_DNA"/>
</dbReference>
<keyword evidence="3" id="KW-1185">Reference proteome</keyword>
<feature type="domain" description="PARP catalytic" evidence="1">
    <location>
        <begin position="201"/>
        <end position="297"/>
    </location>
</feature>
<accession>K5W0E7</accession>
<evidence type="ECO:0000313" key="3">
    <source>
        <dbReference type="Proteomes" id="UP000008370"/>
    </source>
</evidence>